<reference evidence="2 3" key="1">
    <citation type="journal article" date="2005" name="Science">
        <title>Genome sequence of Theileria parva, a bovine pathogen that transforms lymphocytes.</title>
        <authorList>
            <person name="Gardner M.J."/>
            <person name="Bishop R."/>
            <person name="Shah T."/>
            <person name="de Villiers E.P."/>
            <person name="Carlton J.M."/>
            <person name="Hall N."/>
            <person name="Ren Q."/>
            <person name="Paulsen I.T."/>
            <person name="Pain A."/>
            <person name="Berriman M."/>
            <person name="Wilson R.J.M."/>
            <person name="Sato S."/>
            <person name="Ralph S.A."/>
            <person name="Mann D.J."/>
            <person name="Xiong Z."/>
            <person name="Shallom S.J."/>
            <person name="Weidman J."/>
            <person name="Jiang L."/>
            <person name="Lynn J."/>
            <person name="Weaver B."/>
            <person name="Shoaibi A."/>
            <person name="Domingo A.R."/>
            <person name="Wasawo D."/>
            <person name="Crabtree J."/>
            <person name="Wortman J.R."/>
            <person name="Haas B."/>
            <person name="Angiuoli S.V."/>
            <person name="Creasy T.H."/>
            <person name="Lu C."/>
            <person name="Suh B."/>
            <person name="Silva J.C."/>
            <person name="Utterback T.R."/>
            <person name="Feldblyum T.V."/>
            <person name="Pertea M."/>
            <person name="Allen J."/>
            <person name="Nierman W.C."/>
            <person name="Taracha E.L.N."/>
            <person name="Salzberg S.L."/>
            <person name="White O.R."/>
            <person name="Fitzhugh H.A."/>
            <person name="Morzaria S."/>
            <person name="Venter J.C."/>
            <person name="Fraser C.M."/>
            <person name="Nene V."/>
        </authorList>
    </citation>
    <scope>NUCLEOTIDE SEQUENCE [LARGE SCALE GENOMIC DNA]</scope>
    <source>
        <strain evidence="2 3">Muguga</strain>
    </source>
</reference>
<feature type="transmembrane region" description="Helical" evidence="1">
    <location>
        <begin position="156"/>
        <end position="179"/>
    </location>
</feature>
<feature type="transmembrane region" description="Helical" evidence="1">
    <location>
        <begin position="64"/>
        <end position="84"/>
    </location>
</feature>
<feature type="transmembrane region" description="Helical" evidence="1">
    <location>
        <begin position="119"/>
        <end position="144"/>
    </location>
</feature>
<sequence>MIDSKGSAPFDHILLSDLRKRYAYIGWFLLGILPTFGIVMSSISSRLHYAILDVPEENSGVFESNVLTITILSSCLGLIASYILCPVNLIMLQSSVIISILMSLFSFVALILPEHLGKILYLLAICAGCYFLGVTEMIALASVNNKFIHGTTNMKLFFFLLGHPIGYMLVILICTILEVTSIGNGEENNFLHESIVFDMYQIMVMMLMIIPITVVIYDYLHQMSDQEFKWEKSNIINSRPALTQSLKLLVYRFNYVMLLILLESSEAFFNSVIVLFLVDPFPHFQQLFKSLIIFICHEVFDLFGRFMPKAIGWIAAKATPIRTDSSQNNGEEDVENGKAEEKVVVHLATNSIGKIARVAYKKLSGRSLVAVSLVWVCLVLRIAFCFCLFFQRHFKDVPALQFMVRFPMAMLLTLFNSSVRGLTVSFVYSRIAENYPIKNKEEFEHASELHGYTTVEPSSRSEPEECLDITGDPGTIICFLIALVRVIEVIPYVFWNYVGFKYNRILFECELIMEQTGSWPTDDLEGNCEKFRWWLKMILRAVWRDIKNPFEIFNRD</sequence>
<evidence type="ECO:0000256" key="1">
    <source>
        <dbReference type="SAM" id="Phobius"/>
    </source>
</evidence>
<dbReference type="KEGG" id="tpv:TP04_0455"/>
<protein>
    <submittedName>
        <fullName evidence="2">Uncharacterized protein</fullName>
    </submittedName>
</protein>
<keyword evidence="1" id="KW-0472">Membrane</keyword>
<keyword evidence="3" id="KW-1185">Reference proteome</keyword>
<feature type="transmembrane region" description="Helical" evidence="1">
    <location>
        <begin position="21"/>
        <end position="44"/>
    </location>
</feature>
<proteinExistence type="predicted"/>
<dbReference type="InParanoid" id="Q4N297"/>
<feature type="transmembrane region" description="Helical" evidence="1">
    <location>
        <begin position="474"/>
        <end position="495"/>
    </location>
</feature>
<feature type="transmembrane region" description="Helical" evidence="1">
    <location>
        <begin position="368"/>
        <end position="390"/>
    </location>
</feature>
<feature type="transmembrane region" description="Helical" evidence="1">
    <location>
        <begin position="199"/>
        <end position="220"/>
    </location>
</feature>
<keyword evidence="1" id="KW-1133">Transmembrane helix</keyword>
<keyword evidence="1" id="KW-0812">Transmembrane</keyword>
<organism evidence="2 3">
    <name type="scientific">Theileria parva</name>
    <name type="common">East coast fever infection agent</name>
    <dbReference type="NCBI Taxonomy" id="5875"/>
    <lineage>
        <taxon>Eukaryota</taxon>
        <taxon>Sar</taxon>
        <taxon>Alveolata</taxon>
        <taxon>Apicomplexa</taxon>
        <taxon>Aconoidasida</taxon>
        <taxon>Piroplasmida</taxon>
        <taxon>Theileriidae</taxon>
        <taxon>Theileria</taxon>
    </lineage>
</organism>
<gene>
    <name evidence="2" type="ordered locus">TP04_0455</name>
</gene>
<comment type="caution">
    <text evidence="2">The sequence shown here is derived from an EMBL/GenBank/DDBJ whole genome shotgun (WGS) entry which is preliminary data.</text>
</comment>
<name>Q4N297_THEPA</name>
<dbReference type="eggNOG" id="ENOG502T4NB">
    <property type="taxonomic scope" value="Eukaryota"/>
</dbReference>
<dbReference type="EMBL" id="AAGK01000004">
    <property type="protein sequence ID" value="EAN31807.1"/>
    <property type="molecule type" value="Genomic_DNA"/>
</dbReference>
<evidence type="ECO:0000313" key="2">
    <source>
        <dbReference type="EMBL" id="EAN31807.1"/>
    </source>
</evidence>
<feature type="transmembrane region" description="Helical" evidence="1">
    <location>
        <begin position="96"/>
        <end position="113"/>
    </location>
</feature>
<dbReference type="VEuPathDB" id="PiroplasmaDB:TpMuguga_04g00455"/>
<dbReference type="OMA" id="LFECELI"/>
<evidence type="ECO:0000313" key="3">
    <source>
        <dbReference type="Proteomes" id="UP000001949"/>
    </source>
</evidence>
<accession>Q4N297</accession>
<dbReference type="Proteomes" id="UP000001949">
    <property type="component" value="Unassembled WGS sequence"/>
</dbReference>
<dbReference type="GeneID" id="3500866"/>
<dbReference type="RefSeq" id="XP_764090.1">
    <property type="nucleotide sequence ID" value="XM_758997.1"/>
</dbReference>
<dbReference type="AlphaFoldDB" id="Q4N297"/>
<feature type="transmembrane region" description="Helical" evidence="1">
    <location>
        <begin position="402"/>
        <end position="419"/>
    </location>
</feature>
<feature type="transmembrane region" description="Helical" evidence="1">
    <location>
        <begin position="255"/>
        <end position="278"/>
    </location>
</feature>